<evidence type="ECO:0000256" key="4">
    <source>
        <dbReference type="ARBA" id="ARBA00022737"/>
    </source>
</evidence>
<dbReference type="InterPro" id="IPR011990">
    <property type="entry name" value="TPR-like_helical_dom_sf"/>
</dbReference>
<dbReference type="NCBIfam" id="TIGR00756">
    <property type="entry name" value="PPR"/>
    <property type="match status" value="13"/>
</dbReference>
<dbReference type="PANTHER" id="PTHR46128:SF358">
    <property type="entry name" value="TETRATRICOPEPTIDE REPEAT (TPR)-LIKE SUPERFAMILY PROTEIN"/>
    <property type="match status" value="1"/>
</dbReference>
<reference evidence="11 12" key="1">
    <citation type="journal article" date="2017" name="Genome Biol.">
        <title>New reference genome sequences of hot pepper reveal the massive evolution of plant disease-resistance genes by retroduplication.</title>
        <authorList>
            <person name="Kim S."/>
            <person name="Park J."/>
            <person name="Yeom S.I."/>
            <person name="Kim Y.M."/>
            <person name="Seo E."/>
            <person name="Kim K.T."/>
            <person name="Kim M.S."/>
            <person name="Lee J.M."/>
            <person name="Cheong K."/>
            <person name="Shin H.S."/>
            <person name="Kim S.B."/>
            <person name="Han K."/>
            <person name="Lee J."/>
            <person name="Park M."/>
            <person name="Lee H.A."/>
            <person name="Lee H.Y."/>
            <person name="Lee Y."/>
            <person name="Oh S."/>
            <person name="Lee J.H."/>
            <person name="Choi E."/>
            <person name="Choi E."/>
            <person name="Lee S.E."/>
            <person name="Jeon J."/>
            <person name="Kim H."/>
            <person name="Choi G."/>
            <person name="Song H."/>
            <person name="Lee J."/>
            <person name="Lee S.C."/>
            <person name="Kwon J.K."/>
            <person name="Lee H.Y."/>
            <person name="Koo N."/>
            <person name="Hong Y."/>
            <person name="Kim R.W."/>
            <person name="Kang W.H."/>
            <person name="Huh J.H."/>
            <person name="Kang B.C."/>
            <person name="Yang T.J."/>
            <person name="Lee Y.H."/>
            <person name="Bennetzen J.L."/>
            <person name="Choi D."/>
        </authorList>
    </citation>
    <scope>NUCLEOTIDE SEQUENCE [LARGE SCALE GENOMIC DNA]</scope>
    <source>
        <strain evidence="12">cv. PBC81</strain>
    </source>
</reference>
<proteinExistence type="inferred from homology"/>
<dbReference type="Gene3D" id="1.25.40.10">
    <property type="entry name" value="Tetratricopeptide repeat domain"/>
    <property type="match status" value="7"/>
</dbReference>
<dbReference type="InterPro" id="IPR042197">
    <property type="entry name" value="Apaf_helical"/>
</dbReference>
<dbReference type="Pfam" id="PF13041">
    <property type="entry name" value="PPR_2"/>
    <property type="match status" value="5"/>
</dbReference>
<evidence type="ECO:0000259" key="10">
    <source>
        <dbReference type="Pfam" id="PF23559"/>
    </source>
</evidence>
<dbReference type="Gene3D" id="1.10.8.430">
    <property type="entry name" value="Helical domain of apoptotic protease-activating factors"/>
    <property type="match status" value="1"/>
</dbReference>
<dbReference type="GO" id="GO:0006952">
    <property type="term" value="P:defense response"/>
    <property type="evidence" value="ECO:0007669"/>
    <property type="project" value="UniProtKB-KW"/>
</dbReference>
<comment type="similarity">
    <text evidence="2">Belongs to the disease resistance NB-LRR family.</text>
</comment>
<keyword evidence="7" id="KW-0067">ATP-binding</keyword>
<evidence type="ECO:0000313" key="12">
    <source>
        <dbReference type="Proteomes" id="UP000224567"/>
    </source>
</evidence>
<accession>A0A2G2V9R1</accession>
<feature type="repeat" description="PPR" evidence="8">
    <location>
        <begin position="489"/>
        <end position="523"/>
    </location>
</feature>
<evidence type="ECO:0000256" key="1">
    <source>
        <dbReference type="ARBA" id="ARBA00007626"/>
    </source>
</evidence>
<dbReference type="SUPFAM" id="SSF81901">
    <property type="entry name" value="HCP-like"/>
    <property type="match status" value="1"/>
</dbReference>
<feature type="repeat" description="PPR" evidence="8">
    <location>
        <begin position="454"/>
        <end position="488"/>
    </location>
</feature>
<evidence type="ECO:0000259" key="9">
    <source>
        <dbReference type="Pfam" id="PF00931"/>
    </source>
</evidence>
<feature type="repeat" description="PPR" evidence="8">
    <location>
        <begin position="209"/>
        <end position="243"/>
    </location>
</feature>
<dbReference type="InterPro" id="IPR002182">
    <property type="entry name" value="NB-ARC"/>
</dbReference>
<feature type="repeat" description="PPR" evidence="8">
    <location>
        <begin position="138"/>
        <end position="173"/>
    </location>
</feature>
<dbReference type="SUPFAM" id="SSF52540">
    <property type="entry name" value="P-loop containing nucleoside triphosphate hydrolases"/>
    <property type="match status" value="1"/>
</dbReference>
<evidence type="ECO:0000313" key="11">
    <source>
        <dbReference type="EMBL" id="PHT29706.1"/>
    </source>
</evidence>
<evidence type="ECO:0000256" key="8">
    <source>
        <dbReference type="PROSITE-ProRule" id="PRU00708"/>
    </source>
</evidence>
<comment type="similarity">
    <text evidence="1">Belongs to the PPR family. P subfamily.</text>
</comment>
<gene>
    <name evidence="11" type="ORF">CQW23_30682</name>
</gene>
<dbReference type="GO" id="GO:0005524">
    <property type="term" value="F:ATP binding"/>
    <property type="evidence" value="ECO:0007669"/>
    <property type="project" value="UniProtKB-KW"/>
</dbReference>
<dbReference type="Pfam" id="PF01535">
    <property type="entry name" value="PPR"/>
    <property type="match status" value="1"/>
</dbReference>
<dbReference type="PRINTS" id="PR00364">
    <property type="entry name" value="DISEASERSIST"/>
</dbReference>
<feature type="domain" description="NB-ARC" evidence="9">
    <location>
        <begin position="1135"/>
        <end position="1232"/>
    </location>
</feature>
<dbReference type="OrthoDB" id="185373at2759"/>
<feature type="repeat" description="PPR" evidence="8">
    <location>
        <begin position="524"/>
        <end position="558"/>
    </location>
</feature>
<sequence length="1639" mass="187805">MTRILVSKSNAIIPFISSFYILRSSSIRPYSSLKGKVGVRINVENEVKCLDDAVNLFNRMVRMKPLPSLPVFCKLLKTMINMKHYYAVISLFREMRKLDIPINEFMLNNVINNYCLMHRVDCAFSLLPIHLKSGITFNVVTFTTLIRGLFAENKVTDAVVLFKNLVREKMCEPNEIMYGTVMNGLSKRGHTEKTLSLLRLMEQGNTKPNIYIYSVVIDAFCKDRNLDAAISILNEMKRKGIPPNIVTYSSLIDGSCKLGQWEKVKTLFSEMVNLNIYPNVHTFSILIDGLCKEGKVEDAEEIMKHMVEKGVEPDIITYNVMMDGYCLCGQVDRARRVFDIMIDKCIEPDIFSYSILINGYCKRKNLAEAMQLFGEISQKGLKTETVTYSTILHGLFEVGRIGDAKRVYAEMLSAGPKPNIYTHSTVIDGYFRYGLVEEAMSLFNKLKINREDTDIELYTVVINGLCKNGKLDEAHAIFEKLSLIGLLPNVRTYTVMINGFCLQGLLDEAKSMLRKMKKNSCLPDNVTYNVFVQGFLRWSKFSEMRTFMVEMADRGFSFDASTAGFLVNVVRENPSVLDMIPELHSKNNVVINGLCKNRKLDEAHAIFGKLSSIGLLPDVRTYTVMINGFCLEGLFDEVKVAEVEKMAIRTPLELSGQASEEVSFSALRKDVVNVLDFMERLKNEENQTALRKDLIEELQLVLAFICTYVQLSYSDLEQFEDVMTVHRREVKDLLHSILYDVDINVAVKYDLHHVLRSLRDNINRCISSHHRPKCATMTDEQLNFLLLNLHYLSMYLSEQIFPLVTQYESLQKVCGNMKDFHGLIVNGYVEREIVEYVLPRLQRMAERVGLFLWDDLTYVEYAHLLMKIIPIELEVMQICYTNMKESTSAEVERFIKQLLEASPNILREYLIHLQEHMVSVITASTSGAQNIHVIMEFLLIILTDVPTDFIHHDKLFDLLARVGALIREVSTLVRDVEEQSRNKESTNGTNRAALDLLKNIELLKEDLKYVYLKAPDSYQCCFPMNDGPLFMHLLLIHLNDLSDSDSYSIALIKEEIGVLKEDIEFISSSFVNIEQRLYKDLWARVLDVAYMAKDVIDSIIIPKNKSLIVVNSRKNPVERKSLTTRKIIVGFKEETNWLISKLTSGPKDLDVISITGMPGSGKTTLAHKVYNDISVCSRFDLRAWCTVDQEYDEKKLLVKLFNQVTGSDLNFSEDIDVADMLRRQLFGKRIILTTRQKEVAFHGKGNTDPLNLRLLGPEECWELIEKRAFGKESCPDELLDVGKEIAENCKGLPLVADLIAGVIAGREKEKSVWLEVRNNLNSFILNTEVDVMKVIELSYDHLPHHLKPCFLYLASYPKDTAVDREILKTYWCAEEFVEQTGMECLEEEMEIYLDKLVSSSLVIAFSEIGDYPICQLHDLVHDFCLIKAREEKLFGIINSSDPSSSFSDLMPCILNIDYDKEHFGPNNFVLLDSKMKSEHLYSLWITGDKMEDHLSDLSHLRDLRLLRMLQLEPYFMMVKDSLLNEICMLNHLRFLHIGTEVKSLPSSFSNLWNLETLSVSNKISTLVLLPRIWDLVKLRVLVMDACSFFDMDTDEPILIVEVSNLENLRYLGKLMLSYSKGTEDVLKRFPNLQSLVFDL</sequence>
<feature type="repeat" description="PPR" evidence="8">
    <location>
        <begin position="349"/>
        <end position="383"/>
    </location>
</feature>
<reference evidence="12" key="2">
    <citation type="journal article" date="2017" name="J. Anim. Genet.">
        <title>Multiple reference genome sequences of hot pepper reveal the massive evolution of plant disease resistance genes by retroduplication.</title>
        <authorList>
            <person name="Kim S."/>
            <person name="Park J."/>
            <person name="Yeom S.-I."/>
            <person name="Kim Y.-M."/>
            <person name="Seo E."/>
            <person name="Kim K.-T."/>
            <person name="Kim M.-S."/>
            <person name="Lee J.M."/>
            <person name="Cheong K."/>
            <person name="Shin H.-S."/>
            <person name="Kim S.-B."/>
            <person name="Han K."/>
            <person name="Lee J."/>
            <person name="Park M."/>
            <person name="Lee H.-A."/>
            <person name="Lee H.-Y."/>
            <person name="Lee Y."/>
            <person name="Oh S."/>
            <person name="Lee J.H."/>
            <person name="Choi E."/>
            <person name="Choi E."/>
            <person name="Lee S.E."/>
            <person name="Jeon J."/>
            <person name="Kim H."/>
            <person name="Choi G."/>
            <person name="Song H."/>
            <person name="Lee J."/>
            <person name="Lee S.-C."/>
            <person name="Kwon J.-K."/>
            <person name="Lee H.-Y."/>
            <person name="Koo N."/>
            <person name="Hong Y."/>
            <person name="Kim R.W."/>
            <person name="Kang W.-H."/>
            <person name="Huh J.H."/>
            <person name="Kang B.-C."/>
            <person name="Yang T.-J."/>
            <person name="Lee Y.-H."/>
            <person name="Bennetzen J.L."/>
            <person name="Choi D."/>
        </authorList>
    </citation>
    <scope>NUCLEOTIDE SEQUENCE [LARGE SCALE GENOMIC DNA]</scope>
    <source>
        <strain evidence="12">cv. PBC81</strain>
    </source>
</reference>
<name>A0A2G2V9R1_CAPBA</name>
<dbReference type="InterPro" id="IPR002885">
    <property type="entry name" value="PPR_rpt"/>
</dbReference>
<dbReference type="InterPro" id="IPR038005">
    <property type="entry name" value="RX-like_CC"/>
</dbReference>
<evidence type="ECO:0000256" key="5">
    <source>
        <dbReference type="ARBA" id="ARBA00022741"/>
    </source>
</evidence>
<feature type="repeat" description="PPR" evidence="8">
    <location>
        <begin position="279"/>
        <end position="313"/>
    </location>
</feature>
<keyword evidence="12" id="KW-1185">Reference proteome</keyword>
<dbReference type="FunFam" id="1.10.10.10:FF:000322">
    <property type="entry name" value="Probable disease resistance protein At1g63360"/>
    <property type="match status" value="1"/>
</dbReference>
<dbReference type="InterPro" id="IPR058922">
    <property type="entry name" value="WHD_DRP"/>
</dbReference>
<dbReference type="InterPro" id="IPR036388">
    <property type="entry name" value="WH-like_DNA-bd_sf"/>
</dbReference>
<dbReference type="InterPro" id="IPR050872">
    <property type="entry name" value="PPR_P_subfamily"/>
</dbReference>
<dbReference type="PANTHER" id="PTHR46128">
    <property type="entry name" value="MITOCHONDRIAL GROUP I INTRON SPLICING FACTOR CCM1"/>
    <property type="match status" value="1"/>
</dbReference>
<evidence type="ECO:0000256" key="2">
    <source>
        <dbReference type="ARBA" id="ARBA00008894"/>
    </source>
</evidence>
<protein>
    <submittedName>
        <fullName evidence="11">Uncharacterized protein</fullName>
    </submittedName>
</protein>
<dbReference type="SUPFAM" id="SSF52058">
    <property type="entry name" value="L domain-like"/>
    <property type="match status" value="1"/>
</dbReference>
<dbReference type="Gene3D" id="1.10.10.10">
    <property type="entry name" value="Winged helix-like DNA-binding domain superfamily/Winged helix DNA-binding domain"/>
    <property type="match status" value="1"/>
</dbReference>
<dbReference type="Pfam" id="PF23559">
    <property type="entry name" value="WHD_DRP"/>
    <property type="match status" value="1"/>
</dbReference>
<dbReference type="CDD" id="cd14798">
    <property type="entry name" value="RX-CC_like"/>
    <property type="match status" value="1"/>
</dbReference>
<feature type="repeat" description="PPR" evidence="8">
    <location>
        <begin position="384"/>
        <end position="418"/>
    </location>
</feature>
<keyword evidence="5" id="KW-0547">Nucleotide-binding</keyword>
<organism evidence="11 12">
    <name type="scientific">Capsicum baccatum</name>
    <name type="common">Peruvian pepper</name>
    <dbReference type="NCBI Taxonomy" id="33114"/>
    <lineage>
        <taxon>Eukaryota</taxon>
        <taxon>Viridiplantae</taxon>
        <taxon>Streptophyta</taxon>
        <taxon>Embryophyta</taxon>
        <taxon>Tracheophyta</taxon>
        <taxon>Spermatophyta</taxon>
        <taxon>Magnoliopsida</taxon>
        <taxon>eudicotyledons</taxon>
        <taxon>Gunneridae</taxon>
        <taxon>Pentapetalae</taxon>
        <taxon>asterids</taxon>
        <taxon>lamiids</taxon>
        <taxon>Solanales</taxon>
        <taxon>Solanaceae</taxon>
        <taxon>Solanoideae</taxon>
        <taxon>Capsiceae</taxon>
        <taxon>Capsicum</taxon>
    </lineage>
</organism>
<feature type="domain" description="Disease resistance protein winged helix" evidence="10">
    <location>
        <begin position="1356"/>
        <end position="1423"/>
    </location>
</feature>
<dbReference type="Pfam" id="PF12854">
    <property type="entry name" value="PPR_1"/>
    <property type="match status" value="3"/>
</dbReference>
<comment type="caution">
    <text evidence="11">The sequence shown here is derived from an EMBL/GenBank/DDBJ whole genome shotgun (WGS) entry which is preliminary data.</text>
</comment>
<dbReference type="InterPro" id="IPR032675">
    <property type="entry name" value="LRR_dom_sf"/>
</dbReference>
<dbReference type="Gene3D" id="3.40.50.300">
    <property type="entry name" value="P-loop containing nucleotide triphosphate hydrolases"/>
    <property type="match status" value="1"/>
</dbReference>
<dbReference type="PROSITE" id="PS51375">
    <property type="entry name" value="PPR"/>
    <property type="match status" value="13"/>
</dbReference>
<dbReference type="GO" id="GO:0043531">
    <property type="term" value="F:ADP binding"/>
    <property type="evidence" value="ECO:0007669"/>
    <property type="project" value="InterPro"/>
</dbReference>
<feature type="repeat" description="PPR" evidence="8">
    <location>
        <begin position="419"/>
        <end position="449"/>
    </location>
</feature>
<feature type="repeat" description="PPR" evidence="8">
    <location>
        <begin position="314"/>
        <end position="348"/>
    </location>
</feature>
<evidence type="ECO:0000256" key="3">
    <source>
        <dbReference type="ARBA" id="ARBA00022614"/>
    </source>
</evidence>
<dbReference type="Gene3D" id="3.80.10.10">
    <property type="entry name" value="Ribonuclease Inhibitor"/>
    <property type="match status" value="1"/>
</dbReference>
<dbReference type="Proteomes" id="UP000224567">
    <property type="component" value="Unassembled WGS sequence"/>
</dbReference>
<dbReference type="Pfam" id="PF00931">
    <property type="entry name" value="NB-ARC"/>
    <property type="match status" value="1"/>
</dbReference>
<feature type="repeat" description="PPR" evidence="8">
    <location>
        <begin position="244"/>
        <end position="278"/>
    </location>
</feature>
<keyword evidence="3" id="KW-0433">Leucine-rich repeat</keyword>
<evidence type="ECO:0000256" key="6">
    <source>
        <dbReference type="ARBA" id="ARBA00022821"/>
    </source>
</evidence>
<feature type="repeat" description="PPR" evidence="8">
    <location>
        <begin position="174"/>
        <end position="208"/>
    </location>
</feature>
<feature type="repeat" description="PPR" evidence="8">
    <location>
        <begin position="583"/>
        <end position="617"/>
    </location>
</feature>
<dbReference type="EMBL" id="MLFT02000084">
    <property type="protein sequence ID" value="PHT29706.1"/>
    <property type="molecule type" value="Genomic_DNA"/>
</dbReference>
<keyword evidence="6" id="KW-0611">Plant defense</keyword>
<keyword evidence="4" id="KW-0677">Repeat</keyword>
<evidence type="ECO:0000256" key="7">
    <source>
        <dbReference type="ARBA" id="ARBA00022840"/>
    </source>
</evidence>
<dbReference type="InterPro" id="IPR027417">
    <property type="entry name" value="P-loop_NTPase"/>
</dbReference>